<keyword evidence="1" id="KW-0472">Membrane</keyword>
<name>A0A6C0H9Y4_9ZZZZ</name>
<organism evidence="2">
    <name type="scientific">viral metagenome</name>
    <dbReference type="NCBI Taxonomy" id="1070528"/>
    <lineage>
        <taxon>unclassified sequences</taxon>
        <taxon>metagenomes</taxon>
        <taxon>organismal metagenomes</taxon>
    </lineage>
</organism>
<dbReference type="AlphaFoldDB" id="A0A6C0H9Y4"/>
<evidence type="ECO:0000256" key="1">
    <source>
        <dbReference type="SAM" id="Phobius"/>
    </source>
</evidence>
<accession>A0A6C0H9Y4</accession>
<sequence>MNTYKFFSDLLLFKFIVAIYCLLFNGGLI</sequence>
<evidence type="ECO:0000313" key="2">
    <source>
        <dbReference type="EMBL" id="QHT76803.1"/>
    </source>
</evidence>
<feature type="transmembrane region" description="Helical" evidence="1">
    <location>
        <begin position="6"/>
        <end position="28"/>
    </location>
</feature>
<keyword evidence="1" id="KW-0812">Transmembrane</keyword>
<reference evidence="2" key="1">
    <citation type="journal article" date="2020" name="Nature">
        <title>Giant virus diversity and host interactions through global metagenomics.</title>
        <authorList>
            <person name="Schulz F."/>
            <person name="Roux S."/>
            <person name="Paez-Espino D."/>
            <person name="Jungbluth S."/>
            <person name="Walsh D.A."/>
            <person name="Denef V.J."/>
            <person name="McMahon K.D."/>
            <person name="Konstantinidis K.T."/>
            <person name="Eloe-Fadrosh E.A."/>
            <person name="Kyrpides N.C."/>
            <person name="Woyke T."/>
        </authorList>
    </citation>
    <scope>NUCLEOTIDE SEQUENCE</scope>
    <source>
        <strain evidence="2">GVMAG-M-3300023179-82</strain>
    </source>
</reference>
<dbReference type="EMBL" id="MN739902">
    <property type="protein sequence ID" value="QHT76803.1"/>
    <property type="molecule type" value="Genomic_DNA"/>
</dbReference>
<keyword evidence="1" id="KW-1133">Transmembrane helix</keyword>
<protein>
    <submittedName>
        <fullName evidence="2">Uncharacterized protein</fullName>
    </submittedName>
</protein>
<proteinExistence type="predicted"/>